<feature type="signal peptide" evidence="1">
    <location>
        <begin position="1"/>
        <end position="40"/>
    </location>
</feature>
<dbReference type="Proteomes" id="UP000000768">
    <property type="component" value="Chromosome 8"/>
</dbReference>
<reference evidence="3 4" key="1">
    <citation type="journal article" date="2009" name="Nature">
        <title>The Sorghum bicolor genome and the diversification of grasses.</title>
        <authorList>
            <person name="Paterson A.H."/>
            <person name="Bowers J.E."/>
            <person name="Bruggmann R."/>
            <person name="Dubchak I."/>
            <person name="Grimwood J."/>
            <person name="Gundlach H."/>
            <person name="Haberer G."/>
            <person name="Hellsten U."/>
            <person name="Mitros T."/>
            <person name="Poliakov A."/>
            <person name="Schmutz J."/>
            <person name="Spannagl M."/>
            <person name="Tang H."/>
            <person name="Wang X."/>
            <person name="Wicker T."/>
            <person name="Bharti A.K."/>
            <person name="Chapman J."/>
            <person name="Feltus F.A."/>
            <person name="Gowik U."/>
            <person name="Grigoriev I.V."/>
            <person name="Lyons E."/>
            <person name="Maher C.A."/>
            <person name="Martis M."/>
            <person name="Narechania A."/>
            <person name="Otillar R.P."/>
            <person name="Penning B.W."/>
            <person name="Salamov A.A."/>
            <person name="Wang Y."/>
            <person name="Zhang L."/>
            <person name="Carpita N.C."/>
            <person name="Freeling M."/>
            <person name="Gingle A.R."/>
            <person name="Hash C.T."/>
            <person name="Keller B."/>
            <person name="Klein P."/>
            <person name="Kresovich S."/>
            <person name="McCann M.C."/>
            <person name="Ming R."/>
            <person name="Peterson D.G."/>
            <person name="Mehboob-ur-Rahman"/>
            <person name="Ware D."/>
            <person name="Westhoff P."/>
            <person name="Mayer K.F."/>
            <person name="Messing J."/>
            <person name="Rokhsar D.S."/>
        </authorList>
    </citation>
    <scope>NUCLEOTIDE SEQUENCE [LARGE SCALE GENOMIC DNA]</scope>
    <source>
        <strain evidence="4">cv. BTx623</strain>
    </source>
</reference>
<evidence type="ECO:0000256" key="1">
    <source>
        <dbReference type="SAM" id="SignalP"/>
    </source>
</evidence>
<dbReference type="Pfam" id="PF25268">
    <property type="entry name" value="DUF7866"/>
    <property type="match status" value="1"/>
</dbReference>
<proteinExistence type="predicted"/>
<reference evidence="4" key="2">
    <citation type="journal article" date="2018" name="Plant J.">
        <title>The Sorghum bicolor reference genome: improved assembly, gene annotations, a transcriptome atlas, and signatures of genome organization.</title>
        <authorList>
            <person name="McCormick R.F."/>
            <person name="Truong S.K."/>
            <person name="Sreedasyam A."/>
            <person name="Jenkins J."/>
            <person name="Shu S."/>
            <person name="Sims D."/>
            <person name="Kennedy M."/>
            <person name="Amirebrahimi M."/>
            <person name="Weers B.D."/>
            <person name="McKinley B."/>
            <person name="Mattison A."/>
            <person name="Morishige D.T."/>
            <person name="Grimwood J."/>
            <person name="Schmutz J."/>
            <person name="Mullet J.E."/>
        </authorList>
    </citation>
    <scope>NUCLEOTIDE SEQUENCE [LARGE SCALE GENOMIC DNA]</scope>
    <source>
        <strain evidence="4">cv. BTx623</strain>
    </source>
</reference>
<dbReference type="PANTHER" id="PTHR33786">
    <property type="entry name" value="UBIQUITIN CARBOXYL-TERMINAL HYDROLASE"/>
    <property type="match status" value="1"/>
</dbReference>
<sequence length="121" mass="12916">MNSKWPAIHQQASMAKATKLFLSSVILLLYTSLDIQGAGAAEYGNVTKNIVVQSMKKLEPQDNVYATQRRVVCAPCHCCPGNSSAGCYATNCCIELLCNGPGEPIGTCTHTKLACNCSNCQ</sequence>
<keyword evidence="4" id="KW-1185">Reference proteome</keyword>
<dbReference type="Gramene" id="KXG23211">
    <property type="protein sequence ID" value="KXG23211"/>
    <property type="gene ID" value="SORBI_3008G069600"/>
</dbReference>
<feature type="domain" description="DUF7866" evidence="2">
    <location>
        <begin position="72"/>
        <end position="121"/>
    </location>
</feature>
<protein>
    <recommendedName>
        <fullName evidence="2">DUF7866 domain-containing protein</fullName>
    </recommendedName>
</protein>
<dbReference type="OMA" id="THTKLAC"/>
<dbReference type="PANTHER" id="PTHR33786:SF5">
    <property type="entry name" value="EXPRESSED PROTEIN"/>
    <property type="match status" value="1"/>
</dbReference>
<dbReference type="EMBL" id="CM000767">
    <property type="protein sequence ID" value="KXG23211.1"/>
    <property type="molecule type" value="Genomic_DNA"/>
</dbReference>
<dbReference type="InParanoid" id="A0A1B6PC19"/>
<feature type="chain" id="PRO_5008588853" description="DUF7866 domain-containing protein" evidence="1">
    <location>
        <begin position="41"/>
        <end position="121"/>
    </location>
</feature>
<organism evidence="3 4">
    <name type="scientific">Sorghum bicolor</name>
    <name type="common">Sorghum</name>
    <name type="synonym">Sorghum vulgare</name>
    <dbReference type="NCBI Taxonomy" id="4558"/>
    <lineage>
        <taxon>Eukaryota</taxon>
        <taxon>Viridiplantae</taxon>
        <taxon>Streptophyta</taxon>
        <taxon>Embryophyta</taxon>
        <taxon>Tracheophyta</taxon>
        <taxon>Spermatophyta</taxon>
        <taxon>Magnoliopsida</taxon>
        <taxon>Liliopsida</taxon>
        <taxon>Poales</taxon>
        <taxon>Poaceae</taxon>
        <taxon>PACMAD clade</taxon>
        <taxon>Panicoideae</taxon>
        <taxon>Andropogonodae</taxon>
        <taxon>Andropogoneae</taxon>
        <taxon>Sorghinae</taxon>
        <taxon>Sorghum</taxon>
    </lineage>
</organism>
<name>A0A1B6PC19_SORBI</name>
<accession>A0A1B6PC19</accession>
<gene>
    <name evidence="3" type="ORF">SORBI_3008G069600</name>
</gene>
<evidence type="ECO:0000259" key="2">
    <source>
        <dbReference type="Pfam" id="PF25268"/>
    </source>
</evidence>
<dbReference type="InterPro" id="IPR057188">
    <property type="entry name" value="DUF7866"/>
</dbReference>
<dbReference type="AlphaFoldDB" id="A0A1B6PC19"/>
<evidence type="ECO:0000313" key="3">
    <source>
        <dbReference type="EMBL" id="KXG23211.1"/>
    </source>
</evidence>
<keyword evidence="1" id="KW-0732">Signal</keyword>
<evidence type="ECO:0000313" key="4">
    <source>
        <dbReference type="Proteomes" id="UP000000768"/>
    </source>
</evidence>